<evidence type="ECO:0000256" key="1">
    <source>
        <dbReference type="SAM" id="MobiDB-lite"/>
    </source>
</evidence>
<proteinExistence type="predicted"/>
<dbReference type="AlphaFoldDB" id="A0A8S3W3J9"/>
<organism evidence="2 3">
    <name type="scientific">Parnassius apollo</name>
    <name type="common">Apollo butterfly</name>
    <name type="synonym">Papilio apollo</name>
    <dbReference type="NCBI Taxonomy" id="110799"/>
    <lineage>
        <taxon>Eukaryota</taxon>
        <taxon>Metazoa</taxon>
        <taxon>Ecdysozoa</taxon>
        <taxon>Arthropoda</taxon>
        <taxon>Hexapoda</taxon>
        <taxon>Insecta</taxon>
        <taxon>Pterygota</taxon>
        <taxon>Neoptera</taxon>
        <taxon>Endopterygota</taxon>
        <taxon>Lepidoptera</taxon>
        <taxon>Glossata</taxon>
        <taxon>Ditrysia</taxon>
        <taxon>Papilionoidea</taxon>
        <taxon>Papilionidae</taxon>
        <taxon>Parnassiinae</taxon>
        <taxon>Parnassini</taxon>
        <taxon>Parnassius</taxon>
        <taxon>Parnassius</taxon>
    </lineage>
</organism>
<gene>
    <name evidence="2" type="ORF">PAPOLLO_LOCUS1665</name>
</gene>
<evidence type="ECO:0000313" key="2">
    <source>
        <dbReference type="EMBL" id="CAG4938652.1"/>
    </source>
</evidence>
<dbReference type="OrthoDB" id="6921356at2759"/>
<evidence type="ECO:0000313" key="3">
    <source>
        <dbReference type="Proteomes" id="UP000691718"/>
    </source>
</evidence>
<keyword evidence="3" id="KW-1185">Reference proteome</keyword>
<dbReference type="EMBL" id="CAJQZP010000103">
    <property type="protein sequence ID" value="CAG4938652.1"/>
    <property type="molecule type" value="Genomic_DNA"/>
</dbReference>
<feature type="compositionally biased region" description="Basic and acidic residues" evidence="1">
    <location>
        <begin position="30"/>
        <end position="39"/>
    </location>
</feature>
<comment type="caution">
    <text evidence="2">The sequence shown here is derived from an EMBL/GenBank/DDBJ whole genome shotgun (WGS) entry which is preliminary data.</text>
</comment>
<feature type="region of interest" description="Disordered" evidence="1">
    <location>
        <begin position="1"/>
        <end position="47"/>
    </location>
</feature>
<name>A0A8S3W3J9_PARAO</name>
<reference evidence="2" key="1">
    <citation type="submission" date="2021-04" db="EMBL/GenBank/DDBJ databases">
        <authorList>
            <person name="Tunstrom K."/>
        </authorList>
    </citation>
    <scope>NUCLEOTIDE SEQUENCE</scope>
</reference>
<protein>
    <submittedName>
        <fullName evidence="2">(apollo) hypothetical protein</fullName>
    </submittedName>
</protein>
<accession>A0A8S3W3J9</accession>
<sequence>MALCESQLDSALPQLKQEEGSSPSSESQESPEKKPKLEPNGDIYGLNKVPGGLPLSVDYRSPVSHFVPPAVELYAARHKPEVNTGK</sequence>
<dbReference type="Proteomes" id="UP000691718">
    <property type="component" value="Unassembled WGS sequence"/>
</dbReference>